<dbReference type="InterPro" id="IPR013766">
    <property type="entry name" value="Thioredoxin_domain"/>
</dbReference>
<evidence type="ECO:0000256" key="1">
    <source>
        <dbReference type="SAM" id="SignalP"/>
    </source>
</evidence>
<proteinExistence type="predicted"/>
<keyword evidence="1" id="KW-0732">Signal</keyword>
<reference evidence="3 4" key="1">
    <citation type="submission" date="2019-02" db="EMBL/GenBank/DDBJ databases">
        <title>Deep-cultivation of Planctomycetes and their phenomic and genomic characterization uncovers novel biology.</title>
        <authorList>
            <person name="Wiegand S."/>
            <person name="Jogler M."/>
            <person name="Boedeker C."/>
            <person name="Pinto D."/>
            <person name="Vollmers J."/>
            <person name="Rivas-Marin E."/>
            <person name="Kohn T."/>
            <person name="Peeters S.H."/>
            <person name="Heuer A."/>
            <person name="Rast P."/>
            <person name="Oberbeckmann S."/>
            <person name="Bunk B."/>
            <person name="Jeske O."/>
            <person name="Meyerdierks A."/>
            <person name="Storesund J.E."/>
            <person name="Kallscheuer N."/>
            <person name="Luecker S."/>
            <person name="Lage O.M."/>
            <person name="Pohl T."/>
            <person name="Merkel B.J."/>
            <person name="Hornburger P."/>
            <person name="Mueller R.-W."/>
            <person name="Bruemmer F."/>
            <person name="Labrenz M."/>
            <person name="Spormann A.M."/>
            <person name="Op den Camp H."/>
            <person name="Overmann J."/>
            <person name="Amann R."/>
            <person name="Jetten M.S.M."/>
            <person name="Mascher T."/>
            <person name="Medema M.H."/>
            <person name="Devos D.P."/>
            <person name="Kaster A.-K."/>
            <person name="Ovreas L."/>
            <person name="Rohde M."/>
            <person name="Galperin M.Y."/>
            <person name="Jogler C."/>
        </authorList>
    </citation>
    <scope>NUCLEOTIDE SEQUENCE [LARGE SCALE GENOMIC DNA]</scope>
    <source>
        <strain evidence="3 4">Pla175</strain>
    </source>
</reference>
<keyword evidence="4" id="KW-1185">Reference proteome</keyword>
<dbReference type="EMBL" id="CP036291">
    <property type="protein sequence ID" value="QDU91676.1"/>
    <property type="molecule type" value="Genomic_DNA"/>
</dbReference>
<evidence type="ECO:0000313" key="3">
    <source>
        <dbReference type="EMBL" id="QDU91676.1"/>
    </source>
</evidence>
<dbReference type="Pfam" id="PF00085">
    <property type="entry name" value="Thioredoxin"/>
    <property type="match status" value="1"/>
</dbReference>
<feature type="chain" id="PRO_5021911744" evidence="1">
    <location>
        <begin position="27"/>
        <end position="494"/>
    </location>
</feature>
<protein>
    <submittedName>
        <fullName evidence="3">Thioredoxin</fullName>
    </submittedName>
</protein>
<dbReference type="InterPro" id="IPR036249">
    <property type="entry name" value="Thioredoxin-like_sf"/>
</dbReference>
<accession>A0A518DJP9</accession>
<dbReference type="Gene3D" id="2.40.10.120">
    <property type="match status" value="1"/>
</dbReference>
<sequence length="494" mass="51529" precursor="true">MFRMQKLFLLAPASLLLLLAAAPVSVGQTVLLDVGTVNCTYCRQMDPVVERLKAEGAPIEKVDASRDSQIASQLGVRSYPTFVMLVDGKETGRIVGFTSYEKLRGLLATASSPRAPAQEQSTPRNDRVQATFASNSRPAGEQGPPAASLSSGEASLVSASVRIRVDDPEGHAFGTGTIIDARQGEALVLTCGHLFRDKNKQPLGDRAKVTVEIYDASQGTPQVVDRVSAVVVRTNFEKDLALIAIRSARPLVTARMASRGPATSPGEALRSVGCDHGADPSLRTGQVVELARCDGAECVVGTGAPVVGRSGGGLFNRDGELVGVCFGADVDKNEGLYVGVAEVHAELDAQNLSAVYRDSPIRLASNPNPIGVGPGLEPVPGPAAPVVRGQDAGADQGWDNPAPLAPIAPAAAQPAMAQSPMAQLSGLSPREQGALAELARTAADAEVVCVVHPSTPGATTEVFRLRNLSPQFIEALRAMQAHSESGAAQPPQRR</sequence>
<dbReference type="PANTHER" id="PTHR43019">
    <property type="entry name" value="SERINE ENDOPROTEASE DEGS"/>
    <property type="match status" value="1"/>
</dbReference>
<dbReference type="AlphaFoldDB" id="A0A518DJP9"/>
<evidence type="ECO:0000259" key="2">
    <source>
        <dbReference type="PROSITE" id="PS51352"/>
    </source>
</evidence>
<dbReference type="Proteomes" id="UP000317429">
    <property type="component" value="Chromosome"/>
</dbReference>
<dbReference type="SUPFAM" id="SSF50494">
    <property type="entry name" value="Trypsin-like serine proteases"/>
    <property type="match status" value="1"/>
</dbReference>
<dbReference type="CDD" id="cd02947">
    <property type="entry name" value="TRX_family"/>
    <property type="match status" value="1"/>
</dbReference>
<feature type="domain" description="Thioredoxin" evidence="2">
    <location>
        <begin position="7"/>
        <end position="112"/>
    </location>
</feature>
<gene>
    <name evidence="3" type="primary">trxA_4</name>
    <name evidence="3" type="ORF">Pla175_51060</name>
</gene>
<feature type="signal peptide" evidence="1">
    <location>
        <begin position="1"/>
        <end position="26"/>
    </location>
</feature>
<dbReference type="InterPro" id="IPR009003">
    <property type="entry name" value="Peptidase_S1_PA"/>
</dbReference>
<organism evidence="3 4">
    <name type="scientific">Pirellulimonas nuda</name>
    <dbReference type="NCBI Taxonomy" id="2528009"/>
    <lineage>
        <taxon>Bacteria</taxon>
        <taxon>Pseudomonadati</taxon>
        <taxon>Planctomycetota</taxon>
        <taxon>Planctomycetia</taxon>
        <taxon>Pirellulales</taxon>
        <taxon>Lacipirellulaceae</taxon>
        <taxon>Pirellulimonas</taxon>
    </lineage>
</organism>
<dbReference type="Gene3D" id="3.40.30.10">
    <property type="entry name" value="Glutaredoxin"/>
    <property type="match status" value="1"/>
</dbReference>
<dbReference type="KEGG" id="pnd:Pla175_51060"/>
<dbReference type="PROSITE" id="PS51352">
    <property type="entry name" value="THIOREDOXIN_2"/>
    <property type="match status" value="1"/>
</dbReference>
<dbReference type="Pfam" id="PF13365">
    <property type="entry name" value="Trypsin_2"/>
    <property type="match status" value="1"/>
</dbReference>
<evidence type="ECO:0000313" key="4">
    <source>
        <dbReference type="Proteomes" id="UP000317429"/>
    </source>
</evidence>
<dbReference type="SUPFAM" id="SSF52833">
    <property type="entry name" value="Thioredoxin-like"/>
    <property type="match status" value="1"/>
</dbReference>
<dbReference type="RefSeq" id="WP_197527150.1">
    <property type="nucleotide sequence ID" value="NZ_CP036291.1"/>
</dbReference>
<dbReference type="PANTHER" id="PTHR43019:SF23">
    <property type="entry name" value="PROTEASE DO-LIKE 5, CHLOROPLASTIC"/>
    <property type="match status" value="1"/>
</dbReference>
<name>A0A518DJP9_9BACT</name>